<dbReference type="OMA" id="KLCAMSV"/>
<dbReference type="GO" id="GO:0071230">
    <property type="term" value="P:cellular response to amino acid stimulus"/>
    <property type="evidence" value="ECO:0000318"/>
    <property type="project" value="GO_Central"/>
</dbReference>
<keyword evidence="3" id="KW-1185">Reference proteome</keyword>
<protein>
    <recommendedName>
        <fullName evidence="4">Roadblock/LAMTOR2 domain-containing protein</fullName>
    </recommendedName>
</protein>
<dbReference type="SUPFAM" id="SSF103196">
    <property type="entry name" value="Roadblock/LC7 domain"/>
    <property type="match status" value="1"/>
</dbReference>
<evidence type="ECO:0000256" key="1">
    <source>
        <dbReference type="ARBA" id="ARBA00007191"/>
    </source>
</evidence>
<accession>E9AFT4</accession>
<dbReference type="GO" id="GO:0032008">
    <property type="term" value="P:positive regulation of TOR signaling"/>
    <property type="evidence" value="ECO:0000318"/>
    <property type="project" value="GO_Central"/>
</dbReference>
<dbReference type="GO" id="GO:0005085">
    <property type="term" value="F:guanyl-nucleotide exchange factor activity"/>
    <property type="evidence" value="ECO:0007669"/>
    <property type="project" value="InterPro"/>
</dbReference>
<dbReference type="STRING" id="5664.E9AFT4"/>
<comment type="similarity">
    <text evidence="1">Belongs to the GAMAD family.</text>
</comment>
<dbReference type="KEGG" id="lma:LMJF_35_4570"/>
<dbReference type="Gene3D" id="3.30.450.30">
    <property type="entry name" value="Dynein light chain 2a, cytoplasmic"/>
    <property type="match status" value="1"/>
</dbReference>
<dbReference type="AlphaFoldDB" id="E9AFT4"/>
<evidence type="ECO:0000313" key="3">
    <source>
        <dbReference type="Proteomes" id="UP000000542"/>
    </source>
</evidence>
<dbReference type="InParanoid" id="E9AFT4"/>
<evidence type="ECO:0008006" key="4">
    <source>
        <dbReference type="Google" id="ProtNLM"/>
    </source>
</evidence>
<name>E9AFT4_LEIMA</name>
<dbReference type="VEuPathDB" id="TriTrypDB:LMJSD75_350053300"/>
<proteinExistence type="inferred from homology"/>
<sequence>MKMLCASDLNAVVGSAVGDGVLMVLLLDASGNAIATAFAGTAAQKDIMYAPVVAATANMWRAYARSDLAVNKLNLELETESLEQMMVIFPDKKICAMSVADTAVVSLVSVDNSVTEGFLKLKTAALQRKLDRLLRPVMAV</sequence>
<dbReference type="HOGENOM" id="CLU_1839027_0_0_1"/>
<dbReference type="RefSeq" id="XP_003722854.1">
    <property type="nucleotide sequence ID" value="XM_003722806.1"/>
</dbReference>
<dbReference type="GO" id="GO:0060090">
    <property type="term" value="F:molecular adaptor activity"/>
    <property type="evidence" value="ECO:0007669"/>
    <property type="project" value="InterPro"/>
</dbReference>
<reference evidence="2 3" key="2">
    <citation type="journal article" date="2011" name="Genome Res.">
        <title>Chromosome and gene copy number variation allow major structural change between species and strains of Leishmania.</title>
        <authorList>
            <person name="Rogers M.B."/>
            <person name="Hilley J.D."/>
            <person name="Dickens N.J."/>
            <person name="Wilkes J."/>
            <person name="Bates P.A."/>
            <person name="Depledge D.P."/>
            <person name="Harris D."/>
            <person name="Her Y."/>
            <person name="Herzyk P."/>
            <person name="Imamura H."/>
            <person name="Otto T.D."/>
            <person name="Sanders M."/>
            <person name="Seeger K."/>
            <person name="Dujardin J.C."/>
            <person name="Berriman M."/>
            <person name="Smith D.F."/>
            <person name="Hertz-Fowler C."/>
            <person name="Mottram J.C."/>
        </authorList>
    </citation>
    <scope>NUCLEOTIDE SEQUENCE [LARGE SCALE GENOMIC DNA]</scope>
    <source>
        <strain evidence="3">MHOM/IL/81/Friedlin</strain>
    </source>
</reference>
<dbReference type="eggNOG" id="ENOG502S9AB">
    <property type="taxonomic scope" value="Eukaryota"/>
</dbReference>
<dbReference type="FunFam" id="3.30.450.30:FF:000004">
    <property type="entry name" value="ragulator complex protein LAMTOR2"/>
    <property type="match status" value="1"/>
</dbReference>
<reference evidence="2 3" key="1">
    <citation type="journal article" date="2005" name="Science">
        <title>The genome of the kinetoplastid parasite, Leishmania major.</title>
        <authorList>
            <person name="Ivens A.C."/>
            <person name="Peacock C.S."/>
            <person name="Worthey E.A."/>
            <person name="Murphy L."/>
            <person name="Aggarwal G."/>
            <person name="Berriman M."/>
            <person name="Sisk E."/>
            <person name="Rajandream M.A."/>
            <person name="Adlem E."/>
            <person name="Aert R."/>
            <person name="Anupama A."/>
            <person name="Apostolou Z."/>
            <person name="Attipoe P."/>
            <person name="Bason N."/>
            <person name="Bauser C."/>
            <person name="Beck A."/>
            <person name="Beverley S.M."/>
            <person name="Bianchettin G."/>
            <person name="Borzym K."/>
            <person name="Bothe G."/>
            <person name="Bruschi C.V."/>
            <person name="Collins M."/>
            <person name="Cadag E."/>
            <person name="Ciarloni L."/>
            <person name="Clayton C."/>
            <person name="Coulson R.M."/>
            <person name="Cronin A."/>
            <person name="Cruz A.K."/>
            <person name="Davies R.M."/>
            <person name="De Gaudenzi J."/>
            <person name="Dobson D.E."/>
            <person name="Duesterhoeft A."/>
            <person name="Fazelina G."/>
            <person name="Fosker N."/>
            <person name="Frasch A.C."/>
            <person name="Fraser A."/>
            <person name="Fuchs M."/>
            <person name="Gabel C."/>
            <person name="Goble A."/>
            <person name="Goffeau A."/>
            <person name="Harris D."/>
            <person name="Hertz-Fowler C."/>
            <person name="Hilbert H."/>
            <person name="Horn D."/>
            <person name="Huang Y."/>
            <person name="Klages S."/>
            <person name="Knights A."/>
            <person name="Kube M."/>
            <person name="Larke N."/>
            <person name="Litvin L."/>
            <person name="Lord A."/>
            <person name="Louie T."/>
            <person name="Marra M."/>
            <person name="Masuy D."/>
            <person name="Matthews K."/>
            <person name="Michaeli S."/>
            <person name="Mottram J.C."/>
            <person name="Muller-Auer S."/>
            <person name="Munden H."/>
            <person name="Nelson S."/>
            <person name="Norbertczak H."/>
            <person name="Oliver K."/>
            <person name="O'neil S."/>
            <person name="Pentony M."/>
            <person name="Pohl T.M."/>
            <person name="Price C."/>
            <person name="Purnelle B."/>
            <person name="Quail M.A."/>
            <person name="Rabbinowitsch E."/>
            <person name="Reinhardt R."/>
            <person name="Rieger M."/>
            <person name="Rinta J."/>
            <person name="Robben J."/>
            <person name="Robertson L."/>
            <person name="Ruiz J.C."/>
            <person name="Rutter S."/>
            <person name="Saunders D."/>
            <person name="Schafer M."/>
            <person name="Schein J."/>
            <person name="Schwartz D.C."/>
            <person name="Seeger K."/>
            <person name="Seyler A."/>
            <person name="Sharp S."/>
            <person name="Shin H."/>
            <person name="Sivam D."/>
            <person name="Squares R."/>
            <person name="Squares S."/>
            <person name="Tosato V."/>
            <person name="Vogt C."/>
            <person name="Volckaert G."/>
            <person name="Wambutt R."/>
            <person name="Warren T."/>
            <person name="Wedler H."/>
            <person name="Woodward J."/>
            <person name="Zhou S."/>
            <person name="Zimmermann W."/>
            <person name="Smith D.F."/>
            <person name="Blackwell J.M."/>
            <person name="Stuart K.D."/>
            <person name="Barrell B."/>
            <person name="Myler P.J."/>
        </authorList>
    </citation>
    <scope>NUCLEOTIDE SEQUENCE [LARGE SCALE GENOMIC DNA]</scope>
    <source>
        <strain evidence="3">MHOM/IL/81/Friedlin</strain>
    </source>
</reference>
<gene>
    <name evidence="2" type="ORF">LMJF_35_4570</name>
</gene>
<evidence type="ECO:0000313" key="2">
    <source>
        <dbReference type="EMBL" id="CBZ13088.1"/>
    </source>
</evidence>
<dbReference type="EMBL" id="FR796431">
    <property type="protein sequence ID" value="CBZ13088.1"/>
    <property type="molecule type" value="Genomic_DNA"/>
</dbReference>
<dbReference type="VEuPathDB" id="TriTrypDB:LMJFC_350059300"/>
<organism evidence="2 3">
    <name type="scientific">Leishmania major</name>
    <dbReference type="NCBI Taxonomy" id="5664"/>
    <lineage>
        <taxon>Eukaryota</taxon>
        <taxon>Discoba</taxon>
        <taxon>Euglenozoa</taxon>
        <taxon>Kinetoplastea</taxon>
        <taxon>Metakinetoplastina</taxon>
        <taxon>Trypanosomatida</taxon>
        <taxon>Trypanosomatidae</taxon>
        <taxon>Leishmaniinae</taxon>
        <taxon>Leishmania</taxon>
    </lineage>
</organism>
<dbReference type="VEuPathDB" id="TriTrypDB:LmjF.35.4570"/>
<dbReference type="InterPro" id="IPR037587">
    <property type="entry name" value="LAMTOR2-like"/>
</dbReference>
<dbReference type="GeneID" id="12980613"/>
<dbReference type="Proteomes" id="UP000000542">
    <property type="component" value="Chromosome 35"/>
</dbReference>
<dbReference type="VEuPathDB" id="TriTrypDB:LMJLV39_350054000"/>
<dbReference type="GO" id="GO:0071986">
    <property type="term" value="C:Ragulator complex"/>
    <property type="evidence" value="ECO:0000318"/>
    <property type="project" value="GO_Central"/>
</dbReference>
<dbReference type="PANTHER" id="PTHR13323">
    <property type="entry name" value="LATE ENDOSOMAL/LYSOSOMAL MP1 INTERACTING PROTEIN"/>
    <property type="match status" value="1"/>
</dbReference>